<protein>
    <submittedName>
        <fullName evidence="1">Uncharacterized protein</fullName>
    </submittedName>
</protein>
<organism evidence="1 2">
    <name type="scientific">Protea cynaroides</name>
    <dbReference type="NCBI Taxonomy" id="273540"/>
    <lineage>
        <taxon>Eukaryota</taxon>
        <taxon>Viridiplantae</taxon>
        <taxon>Streptophyta</taxon>
        <taxon>Embryophyta</taxon>
        <taxon>Tracheophyta</taxon>
        <taxon>Spermatophyta</taxon>
        <taxon>Magnoliopsida</taxon>
        <taxon>Proteales</taxon>
        <taxon>Proteaceae</taxon>
        <taxon>Protea</taxon>
    </lineage>
</organism>
<name>A0A9Q0L3I5_9MAGN</name>
<dbReference type="EMBL" id="JAMYWD010000001">
    <property type="protein sequence ID" value="KAJ4981707.1"/>
    <property type="molecule type" value="Genomic_DNA"/>
</dbReference>
<dbReference type="AlphaFoldDB" id="A0A9Q0L3I5"/>
<proteinExistence type="predicted"/>
<gene>
    <name evidence="1" type="ORF">NE237_032544</name>
</gene>
<accession>A0A9Q0L3I5</accession>
<keyword evidence="2" id="KW-1185">Reference proteome</keyword>
<comment type="caution">
    <text evidence="1">The sequence shown here is derived from an EMBL/GenBank/DDBJ whole genome shotgun (WGS) entry which is preliminary data.</text>
</comment>
<evidence type="ECO:0000313" key="1">
    <source>
        <dbReference type="EMBL" id="KAJ4981707.1"/>
    </source>
</evidence>
<dbReference type="OrthoDB" id="10252740at2759"/>
<dbReference type="Proteomes" id="UP001141806">
    <property type="component" value="Unassembled WGS sequence"/>
</dbReference>
<reference evidence="1" key="1">
    <citation type="journal article" date="2023" name="Plant J.">
        <title>The genome of the king protea, Protea cynaroides.</title>
        <authorList>
            <person name="Chang J."/>
            <person name="Duong T.A."/>
            <person name="Schoeman C."/>
            <person name="Ma X."/>
            <person name="Roodt D."/>
            <person name="Barker N."/>
            <person name="Li Z."/>
            <person name="Van de Peer Y."/>
            <person name="Mizrachi E."/>
        </authorList>
    </citation>
    <scope>NUCLEOTIDE SEQUENCE</scope>
    <source>
        <tissue evidence="1">Young leaves</tissue>
    </source>
</reference>
<evidence type="ECO:0000313" key="2">
    <source>
        <dbReference type="Proteomes" id="UP001141806"/>
    </source>
</evidence>
<sequence>MIQWIWHLKVRSKISSKAFPCDMWIYFRSTIATPTRISVSLSNGGNPSLKSWMMDSNEVWEEVGGEQPKPKLTDRKSYKTLLDPVSSTVGSGMIRNLLVSFRKETRRKPLWIIFQSNIAKGTRGHDHGPQGADWPCEI</sequence>